<name>A0A4S2KI86_9HYME</name>
<evidence type="ECO:0000256" key="1">
    <source>
        <dbReference type="SAM" id="MobiDB-lite"/>
    </source>
</evidence>
<evidence type="ECO:0000313" key="3">
    <source>
        <dbReference type="Proteomes" id="UP000310200"/>
    </source>
</evidence>
<proteinExistence type="predicted"/>
<organism evidence="2 3">
    <name type="scientific">Temnothorax longispinosus</name>
    <dbReference type="NCBI Taxonomy" id="300112"/>
    <lineage>
        <taxon>Eukaryota</taxon>
        <taxon>Metazoa</taxon>
        <taxon>Ecdysozoa</taxon>
        <taxon>Arthropoda</taxon>
        <taxon>Hexapoda</taxon>
        <taxon>Insecta</taxon>
        <taxon>Pterygota</taxon>
        <taxon>Neoptera</taxon>
        <taxon>Endopterygota</taxon>
        <taxon>Hymenoptera</taxon>
        <taxon>Apocrita</taxon>
        <taxon>Aculeata</taxon>
        <taxon>Formicoidea</taxon>
        <taxon>Formicidae</taxon>
        <taxon>Myrmicinae</taxon>
        <taxon>Temnothorax</taxon>
    </lineage>
</organism>
<feature type="region of interest" description="Disordered" evidence="1">
    <location>
        <begin position="29"/>
        <end position="87"/>
    </location>
</feature>
<feature type="compositionally biased region" description="Basic and acidic residues" evidence="1">
    <location>
        <begin position="45"/>
        <end position="56"/>
    </location>
</feature>
<evidence type="ECO:0000313" key="2">
    <source>
        <dbReference type="EMBL" id="TGZ48766.1"/>
    </source>
</evidence>
<accession>A0A4S2KI86</accession>
<dbReference type="AlphaFoldDB" id="A0A4S2KI86"/>
<gene>
    <name evidence="2" type="ORF">DBV15_10500</name>
</gene>
<dbReference type="Proteomes" id="UP000310200">
    <property type="component" value="Unassembled WGS sequence"/>
</dbReference>
<dbReference type="EMBL" id="QBLH01002316">
    <property type="protein sequence ID" value="TGZ48766.1"/>
    <property type="molecule type" value="Genomic_DNA"/>
</dbReference>
<keyword evidence="3" id="KW-1185">Reference proteome</keyword>
<reference evidence="2 3" key="1">
    <citation type="journal article" date="2019" name="Philos. Trans. R. Soc. Lond., B, Biol. Sci.">
        <title>Ant behaviour and brain gene expression of defending hosts depend on the ecological success of the intruding social parasite.</title>
        <authorList>
            <person name="Kaur R."/>
            <person name="Stoldt M."/>
            <person name="Jongepier E."/>
            <person name="Feldmeyer B."/>
            <person name="Menzel F."/>
            <person name="Bornberg-Bauer E."/>
            <person name="Foitzik S."/>
        </authorList>
    </citation>
    <scope>NUCLEOTIDE SEQUENCE [LARGE SCALE GENOMIC DNA]</scope>
    <source>
        <tissue evidence="2">Whole body</tissue>
    </source>
</reference>
<comment type="caution">
    <text evidence="2">The sequence shown here is derived from an EMBL/GenBank/DDBJ whole genome shotgun (WGS) entry which is preliminary data.</text>
</comment>
<protein>
    <submittedName>
        <fullName evidence="2">Uncharacterized protein</fullName>
    </submittedName>
</protein>
<sequence length="130" mass="14664">MPLLALGSLPPPSIRNYFAIRRNEEDFGGFSDLPGKSSNPINNSSRDHDVWFDVPRRSRNFSPTNTSNTRHKDKQCPSSEVDSAKSADPIHLGAREIFFVDFKQSPLFNHLAIIQSDFFVRCRVGKTGIE</sequence>